<evidence type="ECO:0000313" key="3">
    <source>
        <dbReference type="Proteomes" id="UP000233469"/>
    </source>
</evidence>
<reference evidence="2 3" key="1">
    <citation type="submission" date="2016-04" db="EMBL/GenBank/DDBJ databases">
        <title>Genome analyses suggest a sexual origin of heterokaryosis in a supposedly ancient asexual fungus.</title>
        <authorList>
            <person name="Ropars J."/>
            <person name="Sedzielewska K."/>
            <person name="Noel J."/>
            <person name="Charron P."/>
            <person name="Farinelli L."/>
            <person name="Marton T."/>
            <person name="Kruger M."/>
            <person name="Pelin A."/>
            <person name="Brachmann A."/>
            <person name="Corradi N."/>
        </authorList>
    </citation>
    <scope>NUCLEOTIDE SEQUENCE [LARGE SCALE GENOMIC DNA]</scope>
    <source>
        <strain evidence="2 3">C2</strain>
    </source>
</reference>
<reference evidence="2 3" key="2">
    <citation type="submission" date="2017-10" db="EMBL/GenBank/DDBJ databases">
        <title>Extensive intraspecific genome diversity in a model arbuscular mycorrhizal fungus.</title>
        <authorList>
            <person name="Chen E.C.H."/>
            <person name="Morin E."/>
            <person name="Baudet D."/>
            <person name="Noel J."/>
            <person name="Ndikumana S."/>
            <person name="Charron P."/>
            <person name="St-Onge C."/>
            <person name="Giorgi J."/>
            <person name="Grigoriev I.V."/>
            <person name="Roux C."/>
            <person name="Martin F.M."/>
            <person name="Corradi N."/>
        </authorList>
    </citation>
    <scope>NUCLEOTIDE SEQUENCE [LARGE SCALE GENOMIC DNA]</scope>
    <source>
        <strain evidence="2 3">C2</strain>
    </source>
</reference>
<dbReference type="VEuPathDB" id="FungiDB:RhiirA1_469769"/>
<accession>A0A2N1M1H6</accession>
<name>A0A2N1M1H6_9GLOM</name>
<evidence type="ECO:0000313" key="2">
    <source>
        <dbReference type="EMBL" id="PKK55487.1"/>
    </source>
</evidence>
<dbReference type="AlphaFoldDB" id="A0A2N1M1H6"/>
<feature type="chain" id="PRO_5014897085" evidence="1">
    <location>
        <begin position="22"/>
        <end position="128"/>
    </location>
</feature>
<proteinExistence type="predicted"/>
<comment type="caution">
    <text evidence="2">The sequence shown here is derived from an EMBL/GenBank/DDBJ whole genome shotgun (WGS) entry which is preliminary data.</text>
</comment>
<dbReference type="Proteomes" id="UP000233469">
    <property type="component" value="Unassembled WGS sequence"/>
</dbReference>
<feature type="signal peptide" evidence="1">
    <location>
        <begin position="1"/>
        <end position="21"/>
    </location>
</feature>
<gene>
    <name evidence="2" type="ORF">RhiirC2_802262</name>
</gene>
<protein>
    <submittedName>
        <fullName evidence="2">Uncharacterized protein</fullName>
    </submittedName>
</protein>
<keyword evidence="1" id="KW-0732">Signal</keyword>
<sequence length="128" mass="14398">MVDLLSFQITLVITIWDSGTASENHNDDGTNGNAPLSKCEPDMGMLSRKKKDNEIYVQCFNPLQINTNTEENENNSILAIKSKRKKMQILQWALKIVLTLEESMDCSHLLGNCAELASWEVLHGEMNS</sequence>
<evidence type="ECO:0000256" key="1">
    <source>
        <dbReference type="SAM" id="SignalP"/>
    </source>
</evidence>
<organism evidence="2 3">
    <name type="scientific">Rhizophagus irregularis</name>
    <dbReference type="NCBI Taxonomy" id="588596"/>
    <lineage>
        <taxon>Eukaryota</taxon>
        <taxon>Fungi</taxon>
        <taxon>Fungi incertae sedis</taxon>
        <taxon>Mucoromycota</taxon>
        <taxon>Glomeromycotina</taxon>
        <taxon>Glomeromycetes</taxon>
        <taxon>Glomerales</taxon>
        <taxon>Glomeraceae</taxon>
        <taxon>Rhizophagus</taxon>
    </lineage>
</organism>
<dbReference type="EMBL" id="LLXL01007493">
    <property type="protein sequence ID" value="PKK55487.1"/>
    <property type="molecule type" value="Genomic_DNA"/>
</dbReference>